<dbReference type="InterPro" id="IPR017451">
    <property type="entry name" value="F-box-assoc_interact_dom"/>
</dbReference>
<sequence length="358" mass="41449">MDPKFSCDVNMEILSRTSLKTLDITRCINKQFEKLTYDPGFLNFYKKRNKIVSGFLIQTGGNGYEFAPGPESNNLDLGFLPHDARILASSEQGIMVFESPHPQLQDSIVYHVCKPSSKQVLPLPYPKNSYITDNVYMVVVGSKPLHYKIVRLSEHKSDTDYGNGRCTSYHCEIFDSREWTWRVKDHVILPYTVYIISNYQWITTRGSIYMLLSNKEVLKFDAYSEEWTTFSSPIQTLYYPFSENPRLRKLVKYQGKLGFACMTPSLHSWEIWVLTVQSWEKLHVLDMKKDIAKLSLVAIYDADTWVMNEFKTLVFYSFKEGGCISKARKSYGGYSPIRILPFRSDFEPIDLKPVDLKG</sequence>
<name>A0AAU9MBF2_9ASTR</name>
<proteinExistence type="predicted"/>
<evidence type="ECO:0000313" key="2">
    <source>
        <dbReference type="EMBL" id="CAH1424032.1"/>
    </source>
</evidence>
<reference evidence="2 3" key="1">
    <citation type="submission" date="2022-01" db="EMBL/GenBank/DDBJ databases">
        <authorList>
            <person name="Xiong W."/>
            <person name="Schranz E."/>
        </authorList>
    </citation>
    <scope>NUCLEOTIDE SEQUENCE [LARGE SCALE GENOMIC DNA]</scope>
</reference>
<evidence type="ECO:0000313" key="3">
    <source>
        <dbReference type="Proteomes" id="UP001157418"/>
    </source>
</evidence>
<dbReference type="InterPro" id="IPR013187">
    <property type="entry name" value="F-box-assoc_dom_typ3"/>
</dbReference>
<dbReference type="NCBIfam" id="TIGR01640">
    <property type="entry name" value="F_box_assoc_1"/>
    <property type="match status" value="1"/>
</dbReference>
<dbReference type="PANTHER" id="PTHR35546:SF16">
    <property type="entry name" value="F-BOX ASSOCIATED UBIQUITINATION EFFECTOR FAMILY PROTEIN-RELATED"/>
    <property type="match status" value="1"/>
</dbReference>
<protein>
    <recommendedName>
        <fullName evidence="1">F-box associated beta-propeller type 3 domain-containing protein</fullName>
    </recommendedName>
</protein>
<dbReference type="Proteomes" id="UP001157418">
    <property type="component" value="Unassembled WGS sequence"/>
</dbReference>
<keyword evidence="3" id="KW-1185">Reference proteome</keyword>
<feature type="domain" description="F-box associated beta-propeller type 3" evidence="1">
    <location>
        <begin position="89"/>
        <end position="283"/>
    </location>
</feature>
<evidence type="ECO:0000259" key="1">
    <source>
        <dbReference type="Pfam" id="PF08268"/>
    </source>
</evidence>
<comment type="caution">
    <text evidence="2">The sequence shown here is derived from an EMBL/GenBank/DDBJ whole genome shotgun (WGS) entry which is preliminary data.</text>
</comment>
<dbReference type="Pfam" id="PF08268">
    <property type="entry name" value="FBA_3"/>
    <property type="match status" value="1"/>
</dbReference>
<dbReference type="EMBL" id="CAKMRJ010001274">
    <property type="protein sequence ID" value="CAH1424032.1"/>
    <property type="molecule type" value="Genomic_DNA"/>
</dbReference>
<accession>A0AAU9MBF2</accession>
<gene>
    <name evidence="2" type="ORF">LVIROSA_LOCUS11277</name>
</gene>
<dbReference type="PANTHER" id="PTHR35546">
    <property type="entry name" value="F-BOX PROTEIN INTERACTION DOMAIN PROTEIN-RELATED"/>
    <property type="match status" value="1"/>
</dbReference>
<organism evidence="2 3">
    <name type="scientific">Lactuca virosa</name>
    <dbReference type="NCBI Taxonomy" id="75947"/>
    <lineage>
        <taxon>Eukaryota</taxon>
        <taxon>Viridiplantae</taxon>
        <taxon>Streptophyta</taxon>
        <taxon>Embryophyta</taxon>
        <taxon>Tracheophyta</taxon>
        <taxon>Spermatophyta</taxon>
        <taxon>Magnoliopsida</taxon>
        <taxon>eudicotyledons</taxon>
        <taxon>Gunneridae</taxon>
        <taxon>Pentapetalae</taxon>
        <taxon>asterids</taxon>
        <taxon>campanulids</taxon>
        <taxon>Asterales</taxon>
        <taxon>Asteraceae</taxon>
        <taxon>Cichorioideae</taxon>
        <taxon>Cichorieae</taxon>
        <taxon>Lactucinae</taxon>
        <taxon>Lactuca</taxon>
    </lineage>
</organism>
<dbReference type="AlphaFoldDB" id="A0AAU9MBF2"/>
<dbReference type="InterPro" id="IPR055290">
    <property type="entry name" value="At3g26010-like"/>
</dbReference>